<proteinExistence type="inferred from homology"/>
<reference evidence="11" key="1">
    <citation type="journal article" date="2019" name="Int. J. Syst. Evol. Microbiol.">
        <title>The Global Catalogue of Microorganisms (GCM) 10K type strain sequencing project: providing services to taxonomists for standard genome sequencing and annotation.</title>
        <authorList>
            <consortium name="The Broad Institute Genomics Platform"/>
            <consortium name="The Broad Institute Genome Sequencing Center for Infectious Disease"/>
            <person name="Wu L."/>
            <person name="Ma J."/>
        </authorList>
    </citation>
    <scope>NUCLEOTIDE SEQUENCE [LARGE SCALE GENOMIC DNA]</scope>
    <source>
        <strain evidence="11">CCUG 49339</strain>
    </source>
</reference>
<evidence type="ECO:0000256" key="6">
    <source>
        <dbReference type="ARBA" id="ARBA00022989"/>
    </source>
</evidence>
<evidence type="ECO:0000256" key="2">
    <source>
        <dbReference type="ARBA" id="ARBA00007362"/>
    </source>
</evidence>
<evidence type="ECO:0000259" key="9">
    <source>
        <dbReference type="Pfam" id="PF00892"/>
    </source>
</evidence>
<dbReference type="InterPro" id="IPR037185">
    <property type="entry name" value="EmrE-like"/>
</dbReference>
<feature type="transmembrane region" description="Helical" evidence="8">
    <location>
        <begin position="186"/>
        <end position="206"/>
    </location>
</feature>
<dbReference type="InterPro" id="IPR000620">
    <property type="entry name" value="EamA_dom"/>
</dbReference>
<feature type="transmembrane region" description="Helical" evidence="8">
    <location>
        <begin position="133"/>
        <end position="151"/>
    </location>
</feature>
<feature type="domain" description="EamA" evidence="9">
    <location>
        <begin position="12"/>
        <end position="148"/>
    </location>
</feature>
<accession>A0ABW4LM90</accession>
<evidence type="ECO:0000256" key="4">
    <source>
        <dbReference type="ARBA" id="ARBA00022475"/>
    </source>
</evidence>
<name>A0ABW4LM90_9BACI</name>
<dbReference type="InterPro" id="IPR004626">
    <property type="entry name" value="RarD"/>
</dbReference>
<feature type="transmembrane region" description="Helical" evidence="8">
    <location>
        <begin position="111"/>
        <end position="128"/>
    </location>
</feature>
<feature type="domain" description="EamA" evidence="9">
    <location>
        <begin position="160"/>
        <end position="288"/>
    </location>
</feature>
<keyword evidence="4" id="KW-1003">Cell membrane</keyword>
<evidence type="ECO:0000256" key="1">
    <source>
        <dbReference type="ARBA" id="ARBA00004651"/>
    </source>
</evidence>
<dbReference type="SUPFAM" id="SSF103481">
    <property type="entry name" value="Multidrug resistance efflux transporter EmrE"/>
    <property type="match status" value="2"/>
</dbReference>
<feature type="transmembrane region" description="Helical" evidence="8">
    <location>
        <begin position="12"/>
        <end position="30"/>
    </location>
</feature>
<keyword evidence="11" id="KW-1185">Reference proteome</keyword>
<dbReference type="EMBL" id="JBHUEM010000001">
    <property type="protein sequence ID" value="MFD1735073.1"/>
    <property type="molecule type" value="Genomic_DNA"/>
</dbReference>
<keyword evidence="5 8" id="KW-0812">Transmembrane</keyword>
<dbReference type="RefSeq" id="WP_377926159.1">
    <property type="nucleotide sequence ID" value="NZ_JBHUEM010000001.1"/>
</dbReference>
<evidence type="ECO:0000256" key="5">
    <source>
        <dbReference type="ARBA" id="ARBA00022692"/>
    </source>
</evidence>
<dbReference type="NCBIfam" id="TIGR00688">
    <property type="entry name" value="rarD"/>
    <property type="match status" value="1"/>
</dbReference>
<organism evidence="10 11">
    <name type="scientific">Bacillus salitolerans</name>
    <dbReference type="NCBI Taxonomy" id="1437434"/>
    <lineage>
        <taxon>Bacteria</taxon>
        <taxon>Bacillati</taxon>
        <taxon>Bacillota</taxon>
        <taxon>Bacilli</taxon>
        <taxon>Bacillales</taxon>
        <taxon>Bacillaceae</taxon>
        <taxon>Bacillus</taxon>
    </lineage>
</organism>
<dbReference type="Pfam" id="PF00892">
    <property type="entry name" value="EamA"/>
    <property type="match status" value="2"/>
</dbReference>
<feature type="transmembrane region" description="Helical" evidence="8">
    <location>
        <begin position="80"/>
        <end position="99"/>
    </location>
</feature>
<comment type="subcellular location">
    <subcellularLocation>
        <location evidence="1">Cell membrane</location>
        <topology evidence="1">Multi-pass membrane protein</topology>
    </subcellularLocation>
</comment>
<sequence length="313" mass="34787">MNPTSNNEQLVGIVATTGAYMIWGFLPLYWKMLQFVSPGEILAHRIVWSFVFVLGILFFLGRVKPFLSELNDLLSNRKRLLGISVASLVISANWVIYIWAVNTNHVVEASLGYYINPLVSIILGIIVLKEKLSFWQTVSFILAVLGVLNLTIHFGSFPWVALSLAISFGFYGLLKKLVKIGPLIGLAIETLFITPIALLFLSYVHINEGGAFGTGWSTTLILLGAGVVTAIPLLLFANGASRIPLSMIGFLQYLAPTIMLLLGVFLYKEPFTEVHLLSFICIWTALTVYTLSKTKWFIFLESKFLPNKKTMSS</sequence>
<protein>
    <submittedName>
        <fullName evidence="10">EamA family transporter RarD</fullName>
    </submittedName>
</protein>
<evidence type="ECO:0000313" key="10">
    <source>
        <dbReference type="EMBL" id="MFD1735073.1"/>
    </source>
</evidence>
<feature type="transmembrane region" description="Helical" evidence="8">
    <location>
        <begin position="218"/>
        <end position="238"/>
    </location>
</feature>
<evidence type="ECO:0000256" key="3">
    <source>
        <dbReference type="ARBA" id="ARBA00022448"/>
    </source>
</evidence>
<dbReference type="PANTHER" id="PTHR22911">
    <property type="entry name" value="ACYL-MALONYL CONDENSING ENZYME-RELATED"/>
    <property type="match status" value="1"/>
</dbReference>
<feature type="transmembrane region" description="Helical" evidence="8">
    <location>
        <begin position="250"/>
        <end position="268"/>
    </location>
</feature>
<feature type="transmembrane region" description="Helical" evidence="8">
    <location>
        <begin position="42"/>
        <end position="60"/>
    </location>
</feature>
<evidence type="ECO:0000256" key="8">
    <source>
        <dbReference type="SAM" id="Phobius"/>
    </source>
</evidence>
<comment type="caution">
    <text evidence="10">The sequence shown here is derived from an EMBL/GenBank/DDBJ whole genome shotgun (WGS) entry which is preliminary data.</text>
</comment>
<dbReference type="Proteomes" id="UP001597214">
    <property type="component" value="Unassembled WGS sequence"/>
</dbReference>
<keyword evidence="6 8" id="KW-1133">Transmembrane helix</keyword>
<evidence type="ECO:0000256" key="7">
    <source>
        <dbReference type="ARBA" id="ARBA00023136"/>
    </source>
</evidence>
<keyword evidence="7 8" id="KW-0472">Membrane</keyword>
<evidence type="ECO:0000313" key="11">
    <source>
        <dbReference type="Proteomes" id="UP001597214"/>
    </source>
</evidence>
<comment type="similarity">
    <text evidence="2">Belongs to the EamA transporter family.</text>
</comment>
<feature type="transmembrane region" description="Helical" evidence="8">
    <location>
        <begin position="274"/>
        <end position="292"/>
    </location>
</feature>
<gene>
    <name evidence="10" type="primary">rarD</name>
    <name evidence="10" type="ORF">ACFSCX_00720</name>
</gene>
<dbReference type="PANTHER" id="PTHR22911:SF137">
    <property type="entry name" value="SOLUTE CARRIER FAMILY 35 MEMBER G2-RELATED"/>
    <property type="match status" value="1"/>
</dbReference>
<keyword evidence="3" id="KW-0813">Transport</keyword>